<gene>
    <name evidence="1" type="ORF">HPB50_018913</name>
</gene>
<keyword evidence="2" id="KW-1185">Reference proteome</keyword>
<proteinExistence type="predicted"/>
<evidence type="ECO:0000313" key="2">
    <source>
        <dbReference type="Proteomes" id="UP000821845"/>
    </source>
</evidence>
<comment type="caution">
    <text evidence="1">The sequence shown here is derived from an EMBL/GenBank/DDBJ whole genome shotgun (WGS) entry which is preliminary data.</text>
</comment>
<organism evidence="1 2">
    <name type="scientific">Hyalomma asiaticum</name>
    <name type="common">Tick</name>
    <dbReference type="NCBI Taxonomy" id="266040"/>
    <lineage>
        <taxon>Eukaryota</taxon>
        <taxon>Metazoa</taxon>
        <taxon>Ecdysozoa</taxon>
        <taxon>Arthropoda</taxon>
        <taxon>Chelicerata</taxon>
        <taxon>Arachnida</taxon>
        <taxon>Acari</taxon>
        <taxon>Parasitiformes</taxon>
        <taxon>Ixodida</taxon>
        <taxon>Ixodoidea</taxon>
        <taxon>Ixodidae</taxon>
        <taxon>Hyalomminae</taxon>
        <taxon>Hyalomma</taxon>
    </lineage>
</organism>
<dbReference type="Proteomes" id="UP000821845">
    <property type="component" value="Chromosome 1"/>
</dbReference>
<sequence length="92" mass="10298">MFVIQSMRMDHSKDKHSLIEILPNAWLKSSIFILNIYNSSKHQRYHFTSLLANAAGLAAGTPLMVMDDFNAPQLEWGCPINHEGERPLAGGC</sequence>
<reference evidence="1" key="1">
    <citation type="submission" date="2020-05" db="EMBL/GenBank/DDBJ databases">
        <title>Large-scale comparative analyses of tick genomes elucidate their genetic diversity and vector capacities.</title>
        <authorList>
            <person name="Jia N."/>
            <person name="Wang J."/>
            <person name="Shi W."/>
            <person name="Du L."/>
            <person name="Sun Y."/>
            <person name="Zhan W."/>
            <person name="Jiang J."/>
            <person name="Wang Q."/>
            <person name="Zhang B."/>
            <person name="Ji P."/>
            <person name="Sakyi L.B."/>
            <person name="Cui X."/>
            <person name="Yuan T."/>
            <person name="Jiang B."/>
            <person name="Yang W."/>
            <person name="Lam T.T.-Y."/>
            <person name="Chang Q."/>
            <person name="Ding S."/>
            <person name="Wang X."/>
            <person name="Zhu J."/>
            <person name="Ruan X."/>
            <person name="Zhao L."/>
            <person name="Wei J."/>
            <person name="Que T."/>
            <person name="Du C."/>
            <person name="Cheng J."/>
            <person name="Dai P."/>
            <person name="Han X."/>
            <person name="Huang E."/>
            <person name="Gao Y."/>
            <person name="Liu J."/>
            <person name="Shao H."/>
            <person name="Ye R."/>
            <person name="Li L."/>
            <person name="Wei W."/>
            <person name="Wang X."/>
            <person name="Wang C."/>
            <person name="Yang T."/>
            <person name="Huo Q."/>
            <person name="Li W."/>
            <person name="Guo W."/>
            <person name="Chen H."/>
            <person name="Zhou L."/>
            <person name="Ni X."/>
            <person name="Tian J."/>
            <person name="Zhou Y."/>
            <person name="Sheng Y."/>
            <person name="Liu T."/>
            <person name="Pan Y."/>
            <person name="Xia L."/>
            <person name="Li J."/>
            <person name="Zhao F."/>
            <person name="Cao W."/>
        </authorList>
    </citation>
    <scope>NUCLEOTIDE SEQUENCE</scope>
    <source>
        <strain evidence="1">Hyas-2018</strain>
    </source>
</reference>
<evidence type="ECO:0000313" key="1">
    <source>
        <dbReference type="EMBL" id="KAH6947426.1"/>
    </source>
</evidence>
<protein>
    <submittedName>
        <fullName evidence="1">Uncharacterized protein</fullName>
    </submittedName>
</protein>
<accession>A0ACB7TMH6</accession>
<dbReference type="EMBL" id="CM023481">
    <property type="protein sequence ID" value="KAH6947426.1"/>
    <property type="molecule type" value="Genomic_DNA"/>
</dbReference>
<name>A0ACB7TMH6_HYAAI</name>